<sequence length="363" mass="40970">MQRRTFLNLMTTASSIALLPGCVSIPSASNFPKKILILGGTNFLGPALVEHATFRGHEVTLFNRGITRPNLFPNLEKLRGDRQIRASNLTALEGNRRWDAVIDVWPEHSNLVKQTAELLADRTDYYFFCSSIAAYKDYSRPNMTESATTRVDEPGWYGGEKAIAETVLAERFAGKYGVSRCHAMVGPRDNGVAFHYWLRRMALQDEVLAPGSGNDFVQYVDVRDVAAWIINCVEQHRVGIHNICGPSEKLTFRSFLEGSRKGIESNTRLTWVDADFLRKEQGVQSFSNMPLWAPLDEDAGFYQINTAKSVTAGATFRPLTETARDAWLWYQSYFFKDTAFPVSGQGLARERELEVLKAWHNRS</sequence>
<dbReference type="Pfam" id="PF01370">
    <property type="entry name" value="Epimerase"/>
    <property type="match status" value="1"/>
</dbReference>
<dbReference type="AlphaFoldDB" id="A0A545U8Y7"/>
<dbReference type="InterPro" id="IPR001509">
    <property type="entry name" value="Epimerase_deHydtase"/>
</dbReference>
<comment type="caution">
    <text evidence="2">The sequence shown here is derived from an EMBL/GenBank/DDBJ whole genome shotgun (WGS) entry which is preliminary data.</text>
</comment>
<name>A0A545U8Y7_9GAMM</name>
<reference evidence="2 3" key="1">
    <citation type="submission" date="2019-07" db="EMBL/GenBank/DDBJ databases">
        <title>Draft genome for Aliikangiella sp. M105.</title>
        <authorList>
            <person name="Wang G."/>
        </authorList>
    </citation>
    <scope>NUCLEOTIDE SEQUENCE [LARGE SCALE GENOMIC DNA]</scope>
    <source>
        <strain evidence="2 3">M105</strain>
    </source>
</reference>
<dbReference type="RefSeq" id="WP_142932851.1">
    <property type="nucleotide sequence ID" value="NZ_ML660167.1"/>
</dbReference>
<dbReference type="OrthoDB" id="7941246at2"/>
<dbReference type="Gene3D" id="3.40.50.720">
    <property type="entry name" value="NAD(P)-binding Rossmann-like Domain"/>
    <property type="match status" value="1"/>
</dbReference>
<gene>
    <name evidence="2" type="ORF">FLL46_18615</name>
</gene>
<evidence type="ECO:0000313" key="2">
    <source>
        <dbReference type="EMBL" id="TQV85932.1"/>
    </source>
</evidence>
<dbReference type="EMBL" id="VIKS01000011">
    <property type="protein sequence ID" value="TQV85932.1"/>
    <property type="molecule type" value="Genomic_DNA"/>
</dbReference>
<protein>
    <submittedName>
        <fullName evidence="2">NAD-dependent epimerase/dehydratase family protein</fullName>
    </submittedName>
</protein>
<accession>A0A545U8Y7</accession>
<feature type="domain" description="NAD-dependent epimerase/dehydratase" evidence="1">
    <location>
        <begin position="35"/>
        <end position="239"/>
    </location>
</feature>
<dbReference type="Proteomes" id="UP000315439">
    <property type="component" value="Unassembled WGS sequence"/>
</dbReference>
<keyword evidence="3" id="KW-1185">Reference proteome</keyword>
<organism evidence="2 3">
    <name type="scientific">Aliikangiella coralliicola</name>
    <dbReference type="NCBI Taxonomy" id="2592383"/>
    <lineage>
        <taxon>Bacteria</taxon>
        <taxon>Pseudomonadati</taxon>
        <taxon>Pseudomonadota</taxon>
        <taxon>Gammaproteobacteria</taxon>
        <taxon>Oceanospirillales</taxon>
        <taxon>Pleioneaceae</taxon>
        <taxon>Aliikangiella</taxon>
    </lineage>
</organism>
<dbReference type="InterPro" id="IPR036291">
    <property type="entry name" value="NAD(P)-bd_dom_sf"/>
</dbReference>
<proteinExistence type="predicted"/>
<dbReference type="SUPFAM" id="SSF51735">
    <property type="entry name" value="NAD(P)-binding Rossmann-fold domains"/>
    <property type="match status" value="1"/>
</dbReference>
<evidence type="ECO:0000259" key="1">
    <source>
        <dbReference type="Pfam" id="PF01370"/>
    </source>
</evidence>
<evidence type="ECO:0000313" key="3">
    <source>
        <dbReference type="Proteomes" id="UP000315439"/>
    </source>
</evidence>